<dbReference type="EMBL" id="JAAPAO010000223">
    <property type="protein sequence ID" value="KAF4666917.1"/>
    <property type="molecule type" value="Genomic_DNA"/>
</dbReference>
<dbReference type="Gene3D" id="1.20.1050.10">
    <property type="match status" value="1"/>
</dbReference>
<protein>
    <submittedName>
        <fullName evidence="5">Glutathione Stransferase</fullName>
    </submittedName>
</protein>
<accession>A0A7J6M5X7</accession>
<dbReference type="PANTHER" id="PTHR44051">
    <property type="entry name" value="GLUTATHIONE S-TRANSFERASE-RELATED"/>
    <property type="match status" value="1"/>
</dbReference>
<dbReference type="Pfam" id="PF02798">
    <property type="entry name" value="GST_N"/>
    <property type="match status" value="1"/>
</dbReference>
<dbReference type="GO" id="GO:0016740">
    <property type="term" value="F:transferase activity"/>
    <property type="evidence" value="ECO:0007669"/>
    <property type="project" value="UniProtKB-KW"/>
</dbReference>
<feature type="domain" description="GST C-terminal" evidence="4">
    <location>
        <begin position="90"/>
        <end position="224"/>
    </location>
</feature>
<dbReference type="InterPro" id="IPR004045">
    <property type="entry name" value="Glutathione_S-Trfase_N"/>
</dbReference>
<dbReference type="SFLD" id="SFLDG00358">
    <property type="entry name" value="Main_(cytGST)"/>
    <property type="match status" value="1"/>
</dbReference>
<dbReference type="SUPFAM" id="SSF47616">
    <property type="entry name" value="GST C-terminal domain-like"/>
    <property type="match status" value="1"/>
</dbReference>
<dbReference type="InterPro" id="IPR036282">
    <property type="entry name" value="Glutathione-S-Trfase_C_sf"/>
</dbReference>
<dbReference type="InterPro" id="IPR036249">
    <property type="entry name" value="Thioredoxin-like_sf"/>
</dbReference>
<evidence type="ECO:0000313" key="6">
    <source>
        <dbReference type="Proteomes" id="UP000591131"/>
    </source>
</evidence>
<dbReference type="AlphaFoldDB" id="A0A7J6M5X7"/>
<dbReference type="PROSITE" id="PS50404">
    <property type="entry name" value="GST_NTER"/>
    <property type="match status" value="1"/>
</dbReference>
<dbReference type="InterPro" id="IPR040079">
    <property type="entry name" value="Glutathione_S-Trfase"/>
</dbReference>
<dbReference type="SUPFAM" id="SSF52833">
    <property type="entry name" value="Thioredoxin-like"/>
    <property type="match status" value="1"/>
</dbReference>
<dbReference type="PROSITE" id="PS50405">
    <property type="entry name" value="GST_CTER"/>
    <property type="match status" value="1"/>
</dbReference>
<dbReference type="SFLD" id="SFLDS00019">
    <property type="entry name" value="Glutathione_Transferase_(cytos"/>
    <property type="match status" value="1"/>
</dbReference>
<comment type="caution">
    <text evidence="5">The sequence shown here is derived from an EMBL/GenBank/DDBJ whole genome shotgun (WGS) entry which is preliminary data.</text>
</comment>
<keyword evidence="5" id="KW-0808">Transferase</keyword>
<dbReference type="InterPro" id="IPR010987">
    <property type="entry name" value="Glutathione-S-Trfase_C-like"/>
</dbReference>
<evidence type="ECO:0000256" key="2">
    <source>
        <dbReference type="RuleBase" id="RU003494"/>
    </source>
</evidence>
<dbReference type="Proteomes" id="UP000591131">
    <property type="component" value="Unassembled WGS sequence"/>
</dbReference>
<evidence type="ECO:0000313" key="5">
    <source>
        <dbReference type="EMBL" id="KAF4666917.1"/>
    </source>
</evidence>
<dbReference type="CDD" id="cd00570">
    <property type="entry name" value="GST_N_family"/>
    <property type="match status" value="1"/>
</dbReference>
<dbReference type="Pfam" id="PF00043">
    <property type="entry name" value="GST_C"/>
    <property type="match status" value="1"/>
</dbReference>
<sequence>MSPTITHYKFPLSPNSFKVDIALKEKGLEYEDHVVNLVTGDQHTKEFHAINNREQIPALTYGDAKVSESSAILQFIDTAFPNEVSLTSKDPVNLGQCLKYVAELDTRFSTKNVAFQVVFLKQGKEDLGDKVEEFKKEIAVWEGYLENKKFLAGDSVSLADISLFPMIGQAHLWLGLDLAKYPNIEKWYKAFEQRPSVKGHKFFDLAGNLDEMLGLDATKRRVLA</sequence>
<keyword evidence="6" id="KW-1185">Reference proteome</keyword>
<proteinExistence type="inferred from homology"/>
<dbReference type="OrthoDB" id="4951845at2759"/>
<organism evidence="5 6">
    <name type="scientific">Perkinsus chesapeaki</name>
    <name type="common">Clam parasite</name>
    <name type="synonym">Perkinsus andrewsi</name>
    <dbReference type="NCBI Taxonomy" id="330153"/>
    <lineage>
        <taxon>Eukaryota</taxon>
        <taxon>Sar</taxon>
        <taxon>Alveolata</taxon>
        <taxon>Perkinsozoa</taxon>
        <taxon>Perkinsea</taxon>
        <taxon>Perkinsida</taxon>
        <taxon>Perkinsidae</taxon>
        <taxon>Perkinsus</taxon>
    </lineage>
</organism>
<name>A0A7J6M5X7_PERCH</name>
<comment type="similarity">
    <text evidence="1 2">Belongs to the GST superfamily.</text>
</comment>
<feature type="domain" description="GST N-terminal" evidence="3">
    <location>
        <begin position="3"/>
        <end position="84"/>
    </location>
</feature>
<dbReference type="InterPro" id="IPR004046">
    <property type="entry name" value="GST_C"/>
</dbReference>
<evidence type="ECO:0000256" key="1">
    <source>
        <dbReference type="ARBA" id="ARBA00007409"/>
    </source>
</evidence>
<gene>
    <name evidence="5" type="primary">GSTT1_1</name>
    <name evidence="5" type="ORF">FOL47_003852</name>
</gene>
<reference evidence="5 6" key="1">
    <citation type="submission" date="2020-04" db="EMBL/GenBank/DDBJ databases">
        <title>Perkinsus chesapeaki whole genome sequence.</title>
        <authorList>
            <person name="Bogema D.R."/>
        </authorList>
    </citation>
    <scope>NUCLEOTIDE SEQUENCE [LARGE SCALE GENOMIC DNA]</scope>
    <source>
        <strain evidence="5">ATCC PRA-425</strain>
    </source>
</reference>
<dbReference type="Gene3D" id="3.40.30.10">
    <property type="entry name" value="Glutaredoxin"/>
    <property type="match status" value="1"/>
</dbReference>
<evidence type="ECO:0000259" key="4">
    <source>
        <dbReference type="PROSITE" id="PS50405"/>
    </source>
</evidence>
<dbReference type="PANTHER" id="PTHR44051:SF8">
    <property type="entry name" value="GLUTATHIONE S-TRANSFERASE GSTA"/>
    <property type="match status" value="1"/>
</dbReference>
<evidence type="ECO:0000259" key="3">
    <source>
        <dbReference type="PROSITE" id="PS50404"/>
    </source>
</evidence>